<evidence type="ECO:0000256" key="3">
    <source>
        <dbReference type="SAM" id="MobiDB-lite"/>
    </source>
</evidence>
<organism evidence="5 6">
    <name type="scientific">Porites lobata</name>
    <dbReference type="NCBI Taxonomy" id="104759"/>
    <lineage>
        <taxon>Eukaryota</taxon>
        <taxon>Metazoa</taxon>
        <taxon>Cnidaria</taxon>
        <taxon>Anthozoa</taxon>
        <taxon>Hexacorallia</taxon>
        <taxon>Scleractinia</taxon>
        <taxon>Fungiina</taxon>
        <taxon>Poritidae</taxon>
        <taxon>Porites</taxon>
    </lineage>
</organism>
<keyword evidence="1 2" id="KW-0238">DNA-binding</keyword>
<sequence>MNSAEQTEQKEYFSERLFVSKEEDRGQCSNKKQKKKQKRRRNSSPLSYIEVIAYAILRSPQKRVTLSEIYSFIQNNYPSFTEHRIRWKNTVRHNLSLHECFQRGEIAMDKAGCYWHIHPSFLEAFSRGDFSRRKSMPKNPNLRLKGWNSLVENHIAIQRPFLPCCIHKINPPYPVAALMEPLQYHHGGFTVSTVPCAPQIAYLPWHH</sequence>
<feature type="DNA-binding region" description="Fork-head" evidence="2">
    <location>
        <begin position="43"/>
        <end position="135"/>
    </location>
</feature>
<evidence type="ECO:0000313" key="5">
    <source>
        <dbReference type="EMBL" id="CAH3117880.1"/>
    </source>
</evidence>
<gene>
    <name evidence="5" type="ORF">PLOB_00026144</name>
</gene>
<evidence type="ECO:0000259" key="4">
    <source>
        <dbReference type="PROSITE" id="PS50039"/>
    </source>
</evidence>
<dbReference type="PRINTS" id="PR00053">
    <property type="entry name" value="FORKHEAD"/>
</dbReference>
<dbReference type="EMBL" id="CALNXK010000031">
    <property type="protein sequence ID" value="CAH3117880.1"/>
    <property type="molecule type" value="Genomic_DNA"/>
</dbReference>
<proteinExistence type="predicted"/>
<feature type="region of interest" description="Disordered" evidence="3">
    <location>
        <begin position="22"/>
        <end position="42"/>
    </location>
</feature>
<feature type="domain" description="Fork-head" evidence="4">
    <location>
        <begin position="43"/>
        <end position="135"/>
    </location>
</feature>
<protein>
    <recommendedName>
        <fullName evidence="4">Fork-head domain-containing protein</fullName>
    </recommendedName>
</protein>
<dbReference type="PROSITE" id="PS50039">
    <property type="entry name" value="FORK_HEAD_3"/>
    <property type="match status" value="1"/>
</dbReference>
<comment type="subcellular location">
    <subcellularLocation>
        <location evidence="2">Nucleus</location>
    </subcellularLocation>
</comment>
<dbReference type="InterPro" id="IPR036388">
    <property type="entry name" value="WH-like_DNA-bd_sf"/>
</dbReference>
<dbReference type="SMART" id="SM00339">
    <property type="entry name" value="FH"/>
    <property type="match status" value="1"/>
</dbReference>
<dbReference type="Pfam" id="PF00250">
    <property type="entry name" value="Forkhead"/>
    <property type="match status" value="1"/>
</dbReference>
<evidence type="ECO:0000313" key="6">
    <source>
        <dbReference type="Proteomes" id="UP001159405"/>
    </source>
</evidence>
<comment type="caution">
    <text evidence="5">The sequence shown here is derived from an EMBL/GenBank/DDBJ whole genome shotgun (WGS) entry which is preliminary data.</text>
</comment>
<keyword evidence="2" id="KW-0539">Nucleus</keyword>
<name>A0ABN8NQ38_9CNID</name>
<dbReference type="SUPFAM" id="SSF46785">
    <property type="entry name" value="Winged helix' DNA-binding domain"/>
    <property type="match status" value="1"/>
</dbReference>
<evidence type="ECO:0000256" key="1">
    <source>
        <dbReference type="ARBA" id="ARBA00023125"/>
    </source>
</evidence>
<reference evidence="5 6" key="1">
    <citation type="submission" date="2022-05" db="EMBL/GenBank/DDBJ databases">
        <authorList>
            <consortium name="Genoscope - CEA"/>
            <person name="William W."/>
        </authorList>
    </citation>
    <scope>NUCLEOTIDE SEQUENCE [LARGE SCALE GENOMIC DNA]</scope>
</reference>
<keyword evidence="6" id="KW-1185">Reference proteome</keyword>
<dbReference type="PANTHER" id="PTHR11829">
    <property type="entry name" value="FORKHEAD BOX PROTEIN"/>
    <property type="match status" value="1"/>
</dbReference>
<evidence type="ECO:0000256" key="2">
    <source>
        <dbReference type="PROSITE-ProRule" id="PRU00089"/>
    </source>
</evidence>
<dbReference type="Gene3D" id="1.10.10.10">
    <property type="entry name" value="Winged helix-like DNA-binding domain superfamily/Winged helix DNA-binding domain"/>
    <property type="match status" value="1"/>
</dbReference>
<dbReference type="InterPro" id="IPR001766">
    <property type="entry name" value="Fork_head_dom"/>
</dbReference>
<feature type="compositionally biased region" description="Basic residues" evidence="3">
    <location>
        <begin position="31"/>
        <end position="42"/>
    </location>
</feature>
<dbReference type="InterPro" id="IPR036390">
    <property type="entry name" value="WH_DNA-bd_sf"/>
</dbReference>
<dbReference type="InterPro" id="IPR050211">
    <property type="entry name" value="FOX_domain-containing"/>
</dbReference>
<dbReference type="PANTHER" id="PTHR11829:SF411">
    <property type="entry name" value="FORKHEAD BOX PROTEIN L2"/>
    <property type="match status" value="1"/>
</dbReference>
<dbReference type="Proteomes" id="UP001159405">
    <property type="component" value="Unassembled WGS sequence"/>
</dbReference>
<accession>A0ABN8NQ38</accession>